<keyword evidence="1" id="KW-0812">Transmembrane</keyword>
<accession>A0A8J4H377</accession>
<keyword evidence="3" id="KW-1185">Reference proteome</keyword>
<protein>
    <recommendedName>
        <fullName evidence="4">Thioredoxin domain-containing protein</fullName>
    </recommendedName>
</protein>
<keyword evidence="1" id="KW-0472">Membrane</keyword>
<evidence type="ECO:0000313" key="2">
    <source>
        <dbReference type="EMBL" id="GIQ68079.1"/>
    </source>
</evidence>
<dbReference type="Proteomes" id="UP000677918">
    <property type="component" value="Unassembled WGS sequence"/>
</dbReference>
<evidence type="ECO:0008006" key="4">
    <source>
        <dbReference type="Google" id="ProtNLM"/>
    </source>
</evidence>
<dbReference type="RefSeq" id="WP_213410698.1">
    <property type="nucleotide sequence ID" value="NZ_BOVK01000012.1"/>
</dbReference>
<gene>
    <name evidence="2" type="ORF">XYCOK13_09030</name>
</gene>
<name>A0A8J4H377_9BACL</name>
<keyword evidence="1" id="KW-1133">Transmembrane helix</keyword>
<proteinExistence type="predicted"/>
<evidence type="ECO:0000313" key="3">
    <source>
        <dbReference type="Proteomes" id="UP000677918"/>
    </source>
</evidence>
<sequence>MSELFFVSYFVLWGLVLVGAAAIIQLFKRTAQPMRGETIRKDILAESERGIPAGQVFPKSELASINKGIMPLQGSAADTVLLITSVACQACEGIYTHIPAFLRKNPGLKLALLIDGAEEEIRDKLGRFELDVPVYAIQPYDFAELSITVFPFGYYLRNDGTVAAKGVVSAPEHLELLMKHKDRAWKAAG</sequence>
<reference evidence="2" key="1">
    <citation type="submission" date="2021-04" db="EMBL/GenBank/DDBJ databases">
        <title>Draft genome sequence of Xylanibacillus composti strain K13.</title>
        <authorList>
            <person name="Uke A."/>
            <person name="Chhe C."/>
            <person name="Baramee S."/>
            <person name="Kosugi A."/>
        </authorList>
    </citation>
    <scope>NUCLEOTIDE SEQUENCE</scope>
    <source>
        <strain evidence="2">K13</strain>
    </source>
</reference>
<dbReference type="AlphaFoldDB" id="A0A8J4H377"/>
<dbReference type="EMBL" id="BOVK01000012">
    <property type="protein sequence ID" value="GIQ68079.1"/>
    <property type="molecule type" value="Genomic_DNA"/>
</dbReference>
<organism evidence="2 3">
    <name type="scientific">Xylanibacillus composti</name>
    <dbReference type="NCBI Taxonomy" id="1572762"/>
    <lineage>
        <taxon>Bacteria</taxon>
        <taxon>Bacillati</taxon>
        <taxon>Bacillota</taxon>
        <taxon>Bacilli</taxon>
        <taxon>Bacillales</taxon>
        <taxon>Paenibacillaceae</taxon>
        <taxon>Xylanibacillus</taxon>
    </lineage>
</organism>
<comment type="caution">
    <text evidence="2">The sequence shown here is derived from an EMBL/GenBank/DDBJ whole genome shotgun (WGS) entry which is preliminary data.</text>
</comment>
<evidence type="ECO:0000256" key="1">
    <source>
        <dbReference type="SAM" id="Phobius"/>
    </source>
</evidence>
<feature type="transmembrane region" description="Helical" evidence="1">
    <location>
        <begin position="6"/>
        <end position="27"/>
    </location>
</feature>